<comment type="caution">
    <text evidence="1">The sequence shown here is derived from an EMBL/GenBank/DDBJ whole genome shotgun (WGS) entry which is preliminary data.</text>
</comment>
<reference evidence="1 2" key="1">
    <citation type="submission" date="2016-05" db="EMBL/GenBank/DDBJ databases">
        <title>Genomic and physiological characterization of Planctopirus sp. isolated from fresh water lake.</title>
        <authorList>
            <person name="Subhash Y."/>
            <person name="Ramana C."/>
        </authorList>
    </citation>
    <scope>NUCLEOTIDE SEQUENCE [LARGE SCALE GENOMIC DNA]</scope>
    <source>
        <strain evidence="1 2">JC280</strain>
    </source>
</reference>
<accession>A0A1C3EBB1</accession>
<keyword evidence="2" id="KW-1185">Reference proteome</keyword>
<proteinExistence type="predicted"/>
<dbReference type="AlphaFoldDB" id="A0A1C3EBB1"/>
<evidence type="ECO:0000313" key="1">
    <source>
        <dbReference type="EMBL" id="ODA30522.1"/>
    </source>
</evidence>
<organism evidence="1 2">
    <name type="scientific">Planctopirus hydrillae</name>
    <dbReference type="NCBI Taxonomy" id="1841610"/>
    <lineage>
        <taxon>Bacteria</taxon>
        <taxon>Pseudomonadati</taxon>
        <taxon>Planctomycetota</taxon>
        <taxon>Planctomycetia</taxon>
        <taxon>Planctomycetales</taxon>
        <taxon>Planctomycetaceae</taxon>
        <taxon>Planctopirus</taxon>
    </lineage>
</organism>
<evidence type="ECO:0000313" key="2">
    <source>
        <dbReference type="Proteomes" id="UP000094828"/>
    </source>
</evidence>
<dbReference type="OrthoDB" id="9882421at2"/>
<name>A0A1C3EBB1_9PLAN</name>
<sequence>MPLKRKAIVLVDHEKALLEQLYLNTRITIEQLEIRQDDLQHMLNAWRNQTGRTESNEHVLHYMRTKRKQKKWPRLEGAQQRAVTLPRLSPEETEHLIDIFYEDVARFGNGSDTLGYEPEVVAQIEADFRHRTDRQIPGPQLVGILTALRKRGFLPKVRKQSENDDLYGFEDIGLVG</sequence>
<protein>
    <submittedName>
        <fullName evidence="1">Uncharacterized protein</fullName>
    </submittedName>
</protein>
<gene>
    <name evidence="1" type="ORF">A6X21_05685</name>
</gene>
<dbReference type="Proteomes" id="UP000094828">
    <property type="component" value="Unassembled WGS sequence"/>
</dbReference>
<dbReference type="EMBL" id="LYDR01000108">
    <property type="protein sequence ID" value="ODA30522.1"/>
    <property type="molecule type" value="Genomic_DNA"/>
</dbReference>
<dbReference type="RefSeq" id="WP_068848318.1">
    <property type="nucleotide sequence ID" value="NZ_LYDR01000108.1"/>
</dbReference>